<comment type="caution">
    <text evidence="3">The sequence shown here is derived from an EMBL/GenBank/DDBJ whole genome shotgun (WGS) entry which is preliminary data.</text>
</comment>
<sequence>MAENPSAETFTRRLFEKFEHNPNYLLPKTKYQEIIHQLQATLGVARKTARHDKLKSRYEILQCGHGEKLIKRRKSPTESPIYFVTLEETYVVIKFDYLATGHCGRDRMIKELEKKFANVHRESIELFKSFCKVCQEKTKRQKTKGVVVRPILSNEFSSRGQVDLIDFQSMGDGQYKCIMVYQDHLTKFVVLRPLTSKRACEVAFQLVDIFTLLGAPVILQSDNGSEFTAVVIRELKKLWPELRLIHGKPRHPQSQGSVERANSDIKDMLIS</sequence>
<name>A0AAV4EB77_9GAST</name>
<evidence type="ECO:0000313" key="3">
    <source>
        <dbReference type="EMBL" id="GFR57924.1"/>
    </source>
</evidence>
<reference evidence="3 4" key="1">
    <citation type="journal article" date="2021" name="Elife">
        <title>Chloroplast acquisition without the gene transfer in kleptoplastic sea slugs, Plakobranchus ocellatus.</title>
        <authorList>
            <person name="Maeda T."/>
            <person name="Takahashi S."/>
            <person name="Yoshida T."/>
            <person name="Shimamura S."/>
            <person name="Takaki Y."/>
            <person name="Nagai Y."/>
            <person name="Toyoda A."/>
            <person name="Suzuki Y."/>
            <person name="Arimoto A."/>
            <person name="Ishii H."/>
            <person name="Satoh N."/>
            <person name="Nishiyama T."/>
            <person name="Hasebe M."/>
            <person name="Maruyama T."/>
            <person name="Minagawa J."/>
            <person name="Obokata J."/>
            <person name="Shigenobu S."/>
        </authorList>
    </citation>
    <scope>NUCLEOTIDE SEQUENCE [LARGE SCALE GENOMIC DNA]</scope>
</reference>
<feature type="compositionally biased region" description="Basic and acidic residues" evidence="1">
    <location>
        <begin position="261"/>
        <end position="271"/>
    </location>
</feature>
<dbReference type="PROSITE" id="PS50994">
    <property type="entry name" value="INTEGRASE"/>
    <property type="match status" value="1"/>
</dbReference>
<dbReference type="InterPro" id="IPR050951">
    <property type="entry name" value="Retrovirus_Pol_polyprotein"/>
</dbReference>
<dbReference type="InterPro" id="IPR001584">
    <property type="entry name" value="Integrase_cat-core"/>
</dbReference>
<gene>
    <name evidence="3" type="ORF">ElyMa_005350000</name>
</gene>
<protein>
    <submittedName>
        <fullName evidence="3">KRAB-A domain-containing protein 2-like</fullName>
    </submittedName>
</protein>
<dbReference type="InterPro" id="IPR012337">
    <property type="entry name" value="RNaseH-like_sf"/>
</dbReference>
<keyword evidence="4" id="KW-1185">Reference proteome</keyword>
<feature type="domain" description="Integrase catalytic" evidence="2">
    <location>
        <begin position="146"/>
        <end position="271"/>
    </location>
</feature>
<organism evidence="3 4">
    <name type="scientific">Elysia marginata</name>
    <dbReference type="NCBI Taxonomy" id="1093978"/>
    <lineage>
        <taxon>Eukaryota</taxon>
        <taxon>Metazoa</taxon>
        <taxon>Spiralia</taxon>
        <taxon>Lophotrochozoa</taxon>
        <taxon>Mollusca</taxon>
        <taxon>Gastropoda</taxon>
        <taxon>Heterobranchia</taxon>
        <taxon>Euthyneura</taxon>
        <taxon>Panpulmonata</taxon>
        <taxon>Sacoglossa</taxon>
        <taxon>Placobranchoidea</taxon>
        <taxon>Plakobranchidae</taxon>
        <taxon>Elysia</taxon>
    </lineage>
</organism>
<dbReference type="InterPro" id="IPR036397">
    <property type="entry name" value="RNaseH_sf"/>
</dbReference>
<feature type="region of interest" description="Disordered" evidence="1">
    <location>
        <begin position="248"/>
        <end position="271"/>
    </location>
</feature>
<dbReference type="Proteomes" id="UP000762676">
    <property type="component" value="Unassembled WGS sequence"/>
</dbReference>
<evidence type="ECO:0000256" key="1">
    <source>
        <dbReference type="SAM" id="MobiDB-lite"/>
    </source>
</evidence>
<proteinExistence type="predicted"/>
<dbReference type="PANTHER" id="PTHR37984">
    <property type="entry name" value="PROTEIN CBG26694"/>
    <property type="match status" value="1"/>
</dbReference>
<accession>A0AAV4EB77</accession>
<dbReference type="EMBL" id="BMAT01010646">
    <property type="protein sequence ID" value="GFR57924.1"/>
    <property type="molecule type" value="Genomic_DNA"/>
</dbReference>
<dbReference type="GO" id="GO:0015074">
    <property type="term" value="P:DNA integration"/>
    <property type="evidence" value="ECO:0007669"/>
    <property type="project" value="InterPro"/>
</dbReference>
<dbReference type="SUPFAM" id="SSF53098">
    <property type="entry name" value="Ribonuclease H-like"/>
    <property type="match status" value="1"/>
</dbReference>
<dbReference type="PANTHER" id="PTHR37984:SF5">
    <property type="entry name" value="PROTEIN NYNRIN-LIKE"/>
    <property type="match status" value="1"/>
</dbReference>
<dbReference type="GO" id="GO:0003676">
    <property type="term" value="F:nucleic acid binding"/>
    <property type="evidence" value="ECO:0007669"/>
    <property type="project" value="InterPro"/>
</dbReference>
<dbReference type="Gene3D" id="3.30.420.10">
    <property type="entry name" value="Ribonuclease H-like superfamily/Ribonuclease H"/>
    <property type="match status" value="1"/>
</dbReference>
<evidence type="ECO:0000313" key="4">
    <source>
        <dbReference type="Proteomes" id="UP000762676"/>
    </source>
</evidence>
<evidence type="ECO:0000259" key="2">
    <source>
        <dbReference type="PROSITE" id="PS50994"/>
    </source>
</evidence>
<dbReference type="AlphaFoldDB" id="A0AAV4EB77"/>